<dbReference type="GO" id="GO:0006465">
    <property type="term" value="P:signal peptide processing"/>
    <property type="evidence" value="ECO:0007669"/>
    <property type="project" value="TreeGrafter"/>
</dbReference>
<dbReference type="Pfam" id="PF01694">
    <property type="entry name" value="Rhomboid"/>
    <property type="match status" value="1"/>
</dbReference>
<keyword evidence="5 8" id="KW-1133">Transmembrane helix</keyword>
<evidence type="ECO:0000256" key="3">
    <source>
        <dbReference type="ARBA" id="ARBA00022692"/>
    </source>
</evidence>
<name>A0AAE0IT89_9PEZI</name>
<dbReference type="Gene3D" id="1.20.1540.10">
    <property type="entry name" value="Rhomboid-like"/>
    <property type="match status" value="1"/>
</dbReference>
<evidence type="ECO:0000259" key="9">
    <source>
        <dbReference type="Pfam" id="PF01694"/>
    </source>
</evidence>
<evidence type="ECO:0000256" key="1">
    <source>
        <dbReference type="ARBA" id="ARBA00004141"/>
    </source>
</evidence>
<dbReference type="InterPro" id="IPR035952">
    <property type="entry name" value="Rhomboid-like_sf"/>
</dbReference>
<dbReference type="EMBL" id="JAUEDM010000001">
    <property type="protein sequence ID" value="KAK3330141.1"/>
    <property type="molecule type" value="Genomic_DNA"/>
</dbReference>
<comment type="similarity">
    <text evidence="2">Belongs to the peptidase S54 family.</text>
</comment>
<dbReference type="GO" id="GO:0016020">
    <property type="term" value="C:membrane"/>
    <property type="evidence" value="ECO:0007669"/>
    <property type="project" value="UniProtKB-SubCell"/>
</dbReference>
<reference evidence="10" key="1">
    <citation type="journal article" date="2023" name="Mol. Phylogenet. Evol.">
        <title>Genome-scale phylogeny and comparative genomics of the fungal order Sordariales.</title>
        <authorList>
            <person name="Hensen N."/>
            <person name="Bonometti L."/>
            <person name="Westerberg I."/>
            <person name="Brannstrom I.O."/>
            <person name="Guillou S."/>
            <person name="Cros-Aarteil S."/>
            <person name="Calhoun S."/>
            <person name="Haridas S."/>
            <person name="Kuo A."/>
            <person name="Mondo S."/>
            <person name="Pangilinan J."/>
            <person name="Riley R."/>
            <person name="LaButti K."/>
            <person name="Andreopoulos B."/>
            <person name="Lipzen A."/>
            <person name="Chen C."/>
            <person name="Yan M."/>
            <person name="Daum C."/>
            <person name="Ng V."/>
            <person name="Clum A."/>
            <person name="Steindorff A."/>
            <person name="Ohm R.A."/>
            <person name="Martin F."/>
            <person name="Silar P."/>
            <person name="Natvig D.O."/>
            <person name="Lalanne C."/>
            <person name="Gautier V."/>
            <person name="Ament-Velasquez S.L."/>
            <person name="Kruys A."/>
            <person name="Hutchinson M.I."/>
            <person name="Powell A.J."/>
            <person name="Barry K."/>
            <person name="Miller A.N."/>
            <person name="Grigoriev I.V."/>
            <person name="Debuchy R."/>
            <person name="Gladieux P."/>
            <person name="Hiltunen Thoren M."/>
            <person name="Johannesson H."/>
        </authorList>
    </citation>
    <scope>NUCLEOTIDE SEQUENCE</scope>
    <source>
        <strain evidence="10">CBS 118394</strain>
    </source>
</reference>
<organism evidence="10 11">
    <name type="scientific">Apodospora peruviana</name>
    <dbReference type="NCBI Taxonomy" id="516989"/>
    <lineage>
        <taxon>Eukaryota</taxon>
        <taxon>Fungi</taxon>
        <taxon>Dikarya</taxon>
        <taxon>Ascomycota</taxon>
        <taxon>Pezizomycotina</taxon>
        <taxon>Sordariomycetes</taxon>
        <taxon>Sordariomycetidae</taxon>
        <taxon>Sordariales</taxon>
        <taxon>Lasiosphaeriaceae</taxon>
        <taxon>Apodospora</taxon>
    </lineage>
</organism>
<evidence type="ECO:0000256" key="6">
    <source>
        <dbReference type="ARBA" id="ARBA00023136"/>
    </source>
</evidence>
<evidence type="ECO:0000313" key="11">
    <source>
        <dbReference type="Proteomes" id="UP001283341"/>
    </source>
</evidence>
<comment type="subcellular location">
    <subcellularLocation>
        <location evidence="1">Membrane</location>
        <topology evidence="1">Multi-pass membrane protein</topology>
    </subcellularLocation>
</comment>
<dbReference type="PANTHER" id="PTHR43731:SF14">
    <property type="entry name" value="PRESENILIN-ASSOCIATED RHOMBOID-LIKE PROTEIN, MITOCHONDRIAL"/>
    <property type="match status" value="1"/>
</dbReference>
<evidence type="ECO:0000256" key="8">
    <source>
        <dbReference type="SAM" id="Phobius"/>
    </source>
</evidence>
<keyword evidence="4" id="KW-0378">Hydrolase</keyword>
<dbReference type="AlphaFoldDB" id="A0AAE0IT89"/>
<feature type="transmembrane region" description="Helical" evidence="8">
    <location>
        <begin position="357"/>
        <end position="375"/>
    </location>
</feature>
<dbReference type="InterPro" id="IPR050925">
    <property type="entry name" value="Rhomboid_protease_S54"/>
</dbReference>
<feature type="transmembrane region" description="Helical" evidence="8">
    <location>
        <begin position="435"/>
        <end position="456"/>
    </location>
</feature>
<feature type="compositionally biased region" description="Polar residues" evidence="7">
    <location>
        <begin position="210"/>
        <end position="221"/>
    </location>
</feature>
<feature type="transmembrane region" description="Helical" evidence="8">
    <location>
        <begin position="320"/>
        <end position="337"/>
    </location>
</feature>
<reference evidence="10" key="2">
    <citation type="submission" date="2023-06" db="EMBL/GenBank/DDBJ databases">
        <authorList>
            <consortium name="Lawrence Berkeley National Laboratory"/>
            <person name="Haridas S."/>
            <person name="Hensen N."/>
            <person name="Bonometti L."/>
            <person name="Westerberg I."/>
            <person name="Brannstrom I.O."/>
            <person name="Guillou S."/>
            <person name="Cros-Aarteil S."/>
            <person name="Calhoun S."/>
            <person name="Kuo A."/>
            <person name="Mondo S."/>
            <person name="Pangilinan J."/>
            <person name="Riley R."/>
            <person name="Labutti K."/>
            <person name="Andreopoulos B."/>
            <person name="Lipzen A."/>
            <person name="Chen C."/>
            <person name="Yanf M."/>
            <person name="Daum C."/>
            <person name="Ng V."/>
            <person name="Clum A."/>
            <person name="Steindorff A."/>
            <person name="Ohm R."/>
            <person name="Martin F."/>
            <person name="Silar P."/>
            <person name="Natvig D."/>
            <person name="Lalanne C."/>
            <person name="Gautier V."/>
            <person name="Ament-Velasquez S.L."/>
            <person name="Kruys A."/>
            <person name="Hutchinson M.I."/>
            <person name="Powell A.J."/>
            <person name="Barry K."/>
            <person name="Miller A.N."/>
            <person name="Grigoriev I.V."/>
            <person name="Debuchy R."/>
            <person name="Gladieux P."/>
            <person name="Thoren M.H."/>
            <person name="Johannesson H."/>
        </authorList>
    </citation>
    <scope>NUCLEOTIDE SEQUENCE</scope>
    <source>
        <strain evidence="10">CBS 118394</strain>
    </source>
</reference>
<evidence type="ECO:0000313" key="10">
    <source>
        <dbReference type="EMBL" id="KAK3330141.1"/>
    </source>
</evidence>
<keyword evidence="6 8" id="KW-0472">Membrane</keyword>
<comment type="caution">
    <text evidence="10">The sequence shown here is derived from an EMBL/GenBank/DDBJ whole genome shotgun (WGS) entry which is preliminary data.</text>
</comment>
<gene>
    <name evidence="10" type="ORF">B0H66DRAFT_489395</name>
</gene>
<dbReference type="SUPFAM" id="SSF144091">
    <property type="entry name" value="Rhomboid-like"/>
    <property type="match status" value="1"/>
</dbReference>
<feature type="transmembrane region" description="Helical" evidence="8">
    <location>
        <begin position="504"/>
        <end position="524"/>
    </location>
</feature>
<dbReference type="PANTHER" id="PTHR43731">
    <property type="entry name" value="RHOMBOID PROTEASE"/>
    <property type="match status" value="1"/>
</dbReference>
<accession>A0AAE0IT89</accession>
<feature type="domain" description="Peptidase S54 rhomboid" evidence="9">
    <location>
        <begin position="400"/>
        <end position="547"/>
    </location>
</feature>
<evidence type="ECO:0000256" key="7">
    <source>
        <dbReference type="SAM" id="MobiDB-lite"/>
    </source>
</evidence>
<evidence type="ECO:0000256" key="5">
    <source>
        <dbReference type="ARBA" id="ARBA00022989"/>
    </source>
</evidence>
<keyword evidence="3 8" id="KW-0812">Transmembrane</keyword>
<dbReference type="InterPro" id="IPR022764">
    <property type="entry name" value="Peptidase_S54_rhomboid_dom"/>
</dbReference>
<sequence length="596" mass="66323">MNTPIGVNAFRSGVQIAAQQFSRQSSCKSRFLVLVAPSRRYLSSLLEQQPQQSQCSRNVPRKCHGPACLPQRPLLGLRTLKIKIGSQVITHYVYLPPDYRDEVGLPFLRRDLNAQEVLALFGPSMSTFVANQLLKILHGRRVAGTLEDPEVQINTLAYSRQEQKIALDYLRKNVPVDEVTNAGLRAEDELARLEAQTRGDGAEAPATAGAESNSSPLNPSKFQIYKEGDAEKSQPAPSVYGNSAFDAIRARNTAKYHERMWREAEEKRKREEEMERQNPGALQKIDATQSRQMSPRMHEWQKKGQSDLEAPPEMKAWERLLPSTLVILLAMGLLAAYAEYYRPPRRRNRLWPDIPPAAATVSAMIGIYLLVFACWKTPPMWKLLNRYFIVTTATPKPLAFFGATFSHQKFFSHLLPHIVALWFFGTRLHDEIGRGAFIATYVSAGTFGFLSSVGTLVLRGNLAASTLGASGAIYGVLAAYMWLHRSEYFKVFGLPPDPMQGVQGLGFLGLAIGLNVAMLFRSVTTHNVDVVSHFGGMAVGILAAHLVEKKKEVAGRPQHFIKPVAARTDVADKDFADKVILEKKVVLEGRKIDGDK</sequence>
<keyword evidence="11" id="KW-1185">Reference proteome</keyword>
<feature type="region of interest" description="Disordered" evidence="7">
    <location>
        <begin position="196"/>
        <end position="221"/>
    </location>
</feature>
<feature type="transmembrane region" description="Helical" evidence="8">
    <location>
        <begin position="462"/>
        <end position="483"/>
    </location>
</feature>
<evidence type="ECO:0000256" key="2">
    <source>
        <dbReference type="ARBA" id="ARBA00009045"/>
    </source>
</evidence>
<dbReference type="Proteomes" id="UP001283341">
    <property type="component" value="Unassembled WGS sequence"/>
</dbReference>
<proteinExistence type="inferred from homology"/>
<dbReference type="GO" id="GO:0004252">
    <property type="term" value="F:serine-type endopeptidase activity"/>
    <property type="evidence" value="ECO:0007669"/>
    <property type="project" value="InterPro"/>
</dbReference>
<evidence type="ECO:0000256" key="4">
    <source>
        <dbReference type="ARBA" id="ARBA00022801"/>
    </source>
</evidence>
<protein>
    <recommendedName>
        <fullName evidence="9">Peptidase S54 rhomboid domain-containing protein</fullName>
    </recommendedName>
</protein>